<protein>
    <recommendedName>
        <fullName evidence="4">Tudor domain-containing protein</fullName>
    </recommendedName>
</protein>
<dbReference type="PANTHER" id="PTHR13681:SF26">
    <property type="entry name" value="SURVIVAL OF MOTOR NEURON-RELATED-SPLICING FACTOR 30"/>
    <property type="match status" value="1"/>
</dbReference>
<evidence type="ECO:0000259" key="4">
    <source>
        <dbReference type="PROSITE" id="PS50304"/>
    </source>
</evidence>
<dbReference type="AlphaFoldDB" id="C1EFJ2"/>
<comment type="subcellular location">
    <subcellularLocation>
        <location evidence="1">Nucleus</location>
    </subcellularLocation>
</comment>
<evidence type="ECO:0000256" key="1">
    <source>
        <dbReference type="ARBA" id="ARBA00004123"/>
    </source>
</evidence>
<dbReference type="SUPFAM" id="SSF63748">
    <property type="entry name" value="Tudor/PWWP/MBT"/>
    <property type="match status" value="1"/>
</dbReference>
<dbReference type="eggNOG" id="KOG3026">
    <property type="taxonomic scope" value="Eukaryota"/>
</dbReference>
<sequence length="298" mass="31608">MADDAPQSLDELVANLATYKEQLNDVDELLTSDPTNAEFLEVKSSLEEVIALTEDLVKEAGGGDGDEAAAGAGAAPPPPPPAADDDAAAVFASLVGTKCRAKFDGVWYDAVVDGVNETNGRIKVTFTQYGTVAELDADDIKGADGGAEGAEGAEGADGARLDPVAAAAAAAREVYKGVPAPKRVRVDGDADRFVKKELPKKLMIMDGDDEATRERKRRQIKAFKGKQRMAEMDAEQNAKKNSWQSFQAKSGSKKRTGFMTGKVGKKDSMFRVPEGGRVGVVGSGQGVTDYSQKKRYDQ</sequence>
<name>C1EFJ2_MICCC</name>
<dbReference type="Gene3D" id="2.30.30.140">
    <property type="match status" value="1"/>
</dbReference>
<feature type="domain" description="Tudor" evidence="4">
    <location>
        <begin position="92"/>
        <end position="150"/>
    </location>
</feature>
<dbReference type="RefSeq" id="XP_002505838.1">
    <property type="nucleotide sequence ID" value="XM_002505792.1"/>
</dbReference>
<reference evidence="5 6" key="1">
    <citation type="journal article" date="2009" name="Science">
        <title>Green evolution and dynamic adaptations revealed by genomes of the marine picoeukaryotes Micromonas.</title>
        <authorList>
            <person name="Worden A.Z."/>
            <person name="Lee J.H."/>
            <person name="Mock T."/>
            <person name="Rouze P."/>
            <person name="Simmons M.P."/>
            <person name="Aerts A.L."/>
            <person name="Allen A.E."/>
            <person name="Cuvelier M.L."/>
            <person name="Derelle E."/>
            <person name="Everett M.V."/>
            <person name="Foulon E."/>
            <person name="Grimwood J."/>
            <person name="Gundlach H."/>
            <person name="Henrissat B."/>
            <person name="Napoli C."/>
            <person name="McDonald S.M."/>
            <person name="Parker M.S."/>
            <person name="Rombauts S."/>
            <person name="Salamov A."/>
            <person name="Von Dassow P."/>
            <person name="Badger J.H."/>
            <person name="Coutinho P.M."/>
            <person name="Demir E."/>
            <person name="Dubchak I."/>
            <person name="Gentemann C."/>
            <person name="Eikrem W."/>
            <person name="Gready J.E."/>
            <person name="John U."/>
            <person name="Lanier W."/>
            <person name="Lindquist E.A."/>
            <person name="Lucas S."/>
            <person name="Mayer K.F."/>
            <person name="Moreau H."/>
            <person name="Not F."/>
            <person name="Otillar R."/>
            <person name="Panaud O."/>
            <person name="Pangilinan J."/>
            <person name="Paulsen I."/>
            <person name="Piegu B."/>
            <person name="Poliakov A."/>
            <person name="Robbens S."/>
            <person name="Schmutz J."/>
            <person name="Toulza E."/>
            <person name="Wyss T."/>
            <person name="Zelensky A."/>
            <person name="Zhou K."/>
            <person name="Armbrust E.V."/>
            <person name="Bhattacharya D."/>
            <person name="Goodenough U.W."/>
            <person name="Van de Peer Y."/>
            <person name="Grigoriev I.V."/>
        </authorList>
    </citation>
    <scope>NUCLEOTIDE SEQUENCE [LARGE SCALE GENOMIC DNA]</scope>
    <source>
        <strain evidence="6">RCC299 / NOUM17</strain>
    </source>
</reference>
<dbReference type="PANTHER" id="PTHR13681">
    <property type="entry name" value="SURVIVAL OF MOTOR NEURON-RELATED-SPLICING FACTOR 30-RELATED"/>
    <property type="match status" value="1"/>
</dbReference>
<feature type="compositionally biased region" description="Polar residues" evidence="3">
    <location>
        <begin position="239"/>
        <end position="250"/>
    </location>
</feature>
<evidence type="ECO:0000313" key="5">
    <source>
        <dbReference type="EMBL" id="ACO67096.1"/>
    </source>
</evidence>
<feature type="region of interest" description="Disordered" evidence="3">
    <location>
        <begin position="235"/>
        <end position="298"/>
    </location>
</feature>
<dbReference type="STRING" id="296587.C1EFJ2"/>
<proteinExistence type="predicted"/>
<dbReference type="InterPro" id="IPR002999">
    <property type="entry name" value="Tudor"/>
</dbReference>
<keyword evidence="6" id="KW-1185">Reference proteome</keyword>
<keyword evidence="2" id="KW-0539">Nucleus</keyword>
<dbReference type="EMBL" id="CP001331">
    <property type="protein sequence ID" value="ACO67096.1"/>
    <property type="molecule type" value="Genomic_DNA"/>
</dbReference>
<dbReference type="KEGG" id="mis:MICPUN_63809"/>
<dbReference type="OMA" id="CMAVWSQ"/>
<dbReference type="FunCoup" id="C1EFJ2">
    <property type="interactions" value="1697"/>
</dbReference>
<accession>C1EFJ2</accession>
<evidence type="ECO:0000313" key="6">
    <source>
        <dbReference type="Proteomes" id="UP000002009"/>
    </source>
</evidence>
<dbReference type="OrthoDB" id="79171at2759"/>
<feature type="region of interest" description="Disordered" evidence="3">
    <location>
        <begin position="57"/>
        <end position="84"/>
    </location>
</feature>
<feature type="compositionally biased region" description="Gly residues" evidence="3">
    <location>
        <begin position="276"/>
        <end position="285"/>
    </location>
</feature>
<dbReference type="PROSITE" id="PS50304">
    <property type="entry name" value="TUDOR"/>
    <property type="match status" value="1"/>
</dbReference>
<dbReference type="GO" id="GO:0005634">
    <property type="term" value="C:nucleus"/>
    <property type="evidence" value="ECO:0007669"/>
    <property type="project" value="UniProtKB-SubCell"/>
</dbReference>
<evidence type="ECO:0000256" key="2">
    <source>
        <dbReference type="ARBA" id="ARBA00023242"/>
    </source>
</evidence>
<dbReference type="SMART" id="SM00333">
    <property type="entry name" value="TUDOR"/>
    <property type="match status" value="1"/>
</dbReference>
<dbReference type="InParanoid" id="C1EFJ2"/>
<gene>
    <name evidence="5" type="ORF">MICPUN_63809</name>
</gene>
<organism evidence="5 6">
    <name type="scientific">Micromonas commoda (strain RCC299 / NOUM17 / CCMP2709)</name>
    <name type="common">Picoplanktonic green alga</name>
    <dbReference type="NCBI Taxonomy" id="296587"/>
    <lineage>
        <taxon>Eukaryota</taxon>
        <taxon>Viridiplantae</taxon>
        <taxon>Chlorophyta</taxon>
        <taxon>Mamiellophyceae</taxon>
        <taxon>Mamiellales</taxon>
        <taxon>Mamiellaceae</taxon>
        <taxon>Micromonas</taxon>
    </lineage>
</organism>
<evidence type="ECO:0000256" key="3">
    <source>
        <dbReference type="SAM" id="MobiDB-lite"/>
    </source>
</evidence>
<dbReference type="GeneID" id="8248537"/>
<dbReference type="Proteomes" id="UP000002009">
    <property type="component" value="Chromosome 13"/>
</dbReference>